<keyword evidence="4" id="KW-0540">Nuclease</keyword>
<evidence type="ECO:0000256" key="3">
    <source>
        <dbReference type="ARBA" id="ARBA00010563"/>
    </source>
</evidence>
<evidence type="ECO:0000256" key="4">
    <source>
        <dbReference type="ARBA" id="ARBA00022722"/>
    </source>
</evidence>
<dbReference type="Proteomes" id="UP000823405">
    <property type="component" value="Unassembled WGS sequence"/>
</dbReference>
<evidence type="ECO:0000259" key="16">
    <source>
        <dbReference type="SMART" id="SM00485"/>
    </source>
</evidence>
<dbReference type="SMART" id="SM00484">
    <property type="entry name" value="XPGI"/>
    <property type="match status" value="1"/>
</dbReference>
<dbReference type="InterPro" id="IPR044752">
    <property type="entry name" value="PIN-like_EXO1"/>
</dbReference>
<dbReference type="Pfam" id="PF00867">
    <property type="entry name" value="XPG_I"/>
    <property type="match status" value="1"/>
</dbReference>
<feature type="region of interest" description="Disordered" evidence="14">
    <location>
        <begin position="649"/>
        <end position="729"/>
    </location>
</feature>
<feature type="compositionally biased region" description="Polar residues" evidence="14">
    <location>
        <begin position="702"/>
        <end position="712"/>
    </location>
</feature>
<keyword evidence="13" id="KW-0539">Nucleus</keyword>
<keyword evidence="6" id="KW-0227">DNA damage</keyword>
<evidence type="ECO:0000256" key="10">
    <source>
        <dbReference type="ARBA" id="ARBA00022881"/>
    </source>
</evidence>
<dbReference type="PANTHER" id="PTHR11081:SF65">
    <property type="entry name" value="DNA DAMAGE-INDUCIBLE PROTEIN DIN7-RELATED"/>
    <property type="match status" value="1"/>
</dbReference>
<evidence type="ECO:0000313" key="17">
    <source>
        <dbReference type="EMBL" id="KAG0305809.1"/>
    </source>
</evidence>
<feature type="compositionally biased region" description="Polar residues" evidence="14">
    <location>
        <begin position="442"/>
        <end position="451"/>
    </location>
</feature>
<dbReference type="Gene3D" id="3.40.50.1010">
    <property type="entry name" value="5'-nuclease"/>
    <property type="match status" value="1"/>
</dbReference>
<keyword evidence="10" id="KW-0267">Excision nuclease</keyword>
<dbReference type="InterPro" id="IPR037315">
    <property type="entry name" value="EXO1_H3TH"/>
</dbReference>
<dbReference type="FunFam" id="1.10.150.20:FF:000011">
    <property type="entry name" value="exonuclease 1"/>
    <property type="match status" value="1"/>
</dbReference>
<comment type="cofactor">
    <cofactor evidence="1">
        <name>Mg(2+)</name>
        <dbReference type="ChEBI" id="CHEBI:18420"/>
    </cofactor>
</comment>
<keyword evidence="12" id="KW-0234">DNA repair</keyword>
<dbReference type="SMART" id="SM00485">
    <property type="entry name" value="XPGN"/>
    <property type="match status" value="1"/>
</dbReference>
<feature type="domain" description="XPG-I" evidence="15">
    <location>
        <begin position="138"/>
        <end position="208"/>
    </location>
</feature>
<comment type="caution">
    <text evidence="17">The sequence shown here is derived from an EMBL/GenBank/DDBJ whole genome shotgun (WGS) entry which is preliminary data.</text>
</comment>
<dbReference type="InterPro" id="IPR008918">
    <property type="entry name" value="HhH2"/>
</dbReference>
<comment type="similarity">
    <text evidence="3">Belongs to the XPG/RAD2 endonuclease family. EXO1 subfamily.</text>
</comment>
<reference evidence="17" key="1">
    <citation type="journal article" date="2020" name="Fungal Divers.">
        <title>Resolving the Mortierellaceae phylogeny through synthesis of multi-gene phylogenetics and phylogenomics.</title>
        <authorList>
            <person name="Vandepol N."/>
            <person name="Liber J."/>
            <person name="Desiro A."/>
            <person name="Na H."/>
            <person name="Kennedy M."/>
            <person name="Barry K."/>
            <person name="Grigoriev I.V."/>
            <person name="Miller A.N."/>
            <person name="O'Donnell K."/>
            <person name="Stajich J.E."/>
            <person name="Bonito G."/>
        </authorList>
    </citation>
    <scope>NUCLEOTIDE SEQUENCE</scope>
    <source>
        <strain evidence="17">NVP60</strain>
    </source>
</reference>
<keyword evidence="7" id="KW-0378">Hydrolase</keyword>
<gene>
    <name evidence="17" type="primary">EXO1</name>
    <name evidence="17" type="ORF">BGZ97_000973</name>
</gene>
<feature type="domain" description="XPG N-terminal" evidence="16">
    <location>
        <begin position="1"/>
        <end position="99"/>
    </location>
</feature>
<evidence type="ECO:0000256" key="9">
    <source>
        <dbReference type="ARBA" id="ARBA00022842"/>
    </source>
</evidence>
<dbReference type="GO" id="GO:0003677">
    <property type="term" value="F:DNA binding"/>
    <property type="evidence" value="ECO:0007669"/>
    <property type="project" value="UniProtKB-KW"/>
</dbReference>
<dbReference type="GO" id="GO:0046872">
    <property type="term" value="F:metal ion binding"/>
    <property type="evidence" value="ECO:0007669"/>
    <property type="project" value="UniProtKB-KW"/>
</dbReference>
<evidence type="ECO:0000256" key="7">
    <source>
        <dbReference type="ARBA" id="ARBA00022801"/>
    </source>
</evidence>
<evidence type="ECO:0000256" key="11">
    <source>
        <dbReference type="ARBA" id="ARBA00023125"/>
    </source>
</evidence>
<keyword evidence="11" id="KW-0238">DNA-binding</keyword>
<dbReference type="AlphaFoldDB" id="A0A9P6QZR4"/>
<dbReference type="PANTHER" id="PTHR11081">
    <property type="entry name" value="FLAP ENDONUCLEASE FAMILY MEMBER"/>
    <property type="match status" value="1"/>
</dbReference>
<evidence type="ECO:0000256" key="2">
    <source>
        <dbReference type="ARBA" id="ARBA00004123"/>
    </source>
</evidence>
<dbReference type="FunFam" id="3.40.50.1010:FF:000002">
    <property type="entry name" value="Exonuclease 1, putative"/>
    <property type="match status" value="1"/>
</dbReference>
<dbReference type="Gene3D" id="1.10.150.20">
    <property type="entry name" value="5' to 3' exonuclease, C-terminal subdomain"/>
    <property type="match status" value="1"/>
</dbReference>
<evidence type="ECO:0000256" key="1">
    <source>
        <dbReference type="ARBA" id="ARBA00001946"/>
    </source>
</evidence>
<feature type="region of interest" description="Disordered" evidence="14">
    <location>
        <begin position="431"/>
        <end position="451"/>
    </location>
</feature>
<dbReference type="GO" id="GO:0017108">
    <property type="term" value="F:5'-flap endonuclease activity"/>
    <property type="evidence" value="ECO:0007669"/>
    <property type="project" value="TreeGrafter"/>
</dbReference>
<feature type="compositionally biased region" description="Acidic residues" evidence="14">
    <location>
        <begin position="713"/>
        <end position="725"/>
    </location>
</feature>
<keyword evidence="8" id="KW-0269">Exonuclease</keyword>
<dbReference type="InterPro" id="IPR036279">
    <property type="entry name" value="5-3_exonuclease_C_sf"/>
</dbReference>
<evidence type="ECO:0000256" key="14">
    <source>
        <dbReference type="SAM" id="MobiDB-lite"/>
    </source>
</evidence>
<dbReference type="SUPFAM" id="SSF47807">
    <property type="entry name" value="5' to 3' exonuclease, C-terminal subdomain"/>
    <property type="match status" value="1"/>
</dbReference>
<evidence type="ECO:0000256" key="8">
    <source>
        <dbReference type="ARBA" id="ARBA00022839"/>
    </source>
</evidence>
<keyword evidence="5" id="KW-0479">Metal-binding</keyword>
<evidence type="ECO:0000256" key="13">
    <source>
        <dbReference type="ARBA" id="ARBA00023242"/>
    </source>
</evidence>
<dbReference type="InterPro" id="IPR029060">
    <property type="entry name" value="PIN-like_dom_sf"/>
</dbReference>
<protein>
    <submittedName>
        <fullName evidence="17">Rad2 nuclease</fullName>
    </submittedName>
</protein>
<dbReference type="GO" id="GO:0035312">
    <property type="term" value="F:5'-3' DNA exonuclease activity"/>
    <property type="evidence" value="ECO:0007669"/>
    <property type="project" value="InterPro"/>
</dbReference>
<dbReference type="InterPro" id="IPR006085">
    <property type="entry name" value="XPG_DNA_repair_N"/>
</dbReference>
<evidence type="ECO:0000259" key="15">
    <source>
        <dbReference type="SMART" id="SM00484"/>
    </source>
</evidence>
<evidence type="ECO:0000256" key="5">
    <source>
        <dbReference type="ARBA" id="ARBA00022723"/>
    </source>
</evidence>
<dbReference type="InterPro" id="IPR019974">
    <property type="entry name" value="XPG_CS"/>
</dbReference>
<feature type="region of interest" description="Disordered" evidence="14">
    <location>
        <begin position="514"/>
        <end position="544"/>
    </location>
</feature>
<dbReference type="GO" id="GO:0006281">
    <property type="term" value="P:DNA repair"/>
    <property type="evidence" value="ECO:0007669"/>
    <property type="project" value="UniProtKB-KW"/>
</dbReference>
<organism evidence="17 18">
    <name type="scientific">Linnemannia gamsii</name>
    <dbReference type="NCBI Taxonomy" id="64522"/>
    <lineage>
        <taxon>Eukaryota</taxon>
        <taxon>Fungi</taxon>
        <taxon>Fungi incertae sedis</taxon>
        <taxon>Mucoromycota</taxon>
        <taxon>Mortierellomycotina</taxon>
        <taxon>Mortierellomycetes</taxon>
        <taxon>Mortierellales</taxon>
        <taxon>Mortierellaceae</taxon>
        <taxon>Linnemannia</taxon>
    </lineage>
</organism>
<feature type="region of interest" description="Disordered" evidence="14">
    <location>
        <begin position="608"/>
        <end position="632"/>
    </location>
</feature>
<proteinExistence type="inferred from homology"/>
<comment type="subcellular location">
    <subcellularLocation>
        <location evidence="2">Nucleus</location>
    </subcellularLocation>
</comment>
<feature type="compositionally biased region" description="Polar residues" evidence="14">
    <location>
        <begin position="479"/>
        <end position="492"/>
    </location>
</feature>
<keyword evidence="9" id="KW-0460">Magnesium</keyword>
<feature type="compositionally biased region" description="Low complexity" evidence="14">
    <location>
        <begin position="689"/>
        <end position="701"/>
    </location>
</feature>
<keyword evidence="18" id="KW-1185">Reference proteome</keyword>
<evidence type="ECO:0000256" key="12">
    <source>
        <dbReference type="ARBA" id="ARBA00023204"/>
    </source>
</evidence>
<name>A0A9P6QZR4_9FUNG</name>
<dbReference type="PRINTS" id="PR00853">
    <property type="entry name" value="XPGRADSUPER"/>
</dbReference>
<feature type="region of interest" description="Disordered" evidence="14">
    <location>
        <begin position="474"/>
        <end position="497"/>
    </location>
</feature>
<dbReference type="PROSITE" id="PS00842">
    <property type="entry name" value="XPG_2"/>
    <property type="match status" value="1"/>
</dbReference>
<dbReference type="CDD" id="cd09857">
    <property type="entry name" value="PIN_EXO1"/>
    <property type="match status" value="1"/>
</dbReference>
<dbReference type="CDD" id="cd09908">
    <property type="entry name" value="H3TH_EXO1"/>
    <property type="match status" value="1"/>
</dbReference>
<dbReference type="EMBL" id="JAAAIN010001190">
    <property type="protein sequence ID" value="KAG0305809.1"/>
    <property type="molecule type" value="Genomic_DNA"/>
</dbReference>
<accession>A0A9P6QZR4</accession>
<dbReference type="InterPro" id="IPR006084">
    <property type="entry name" value="XPG/Rad2"/>
</dbReference>
<sequence>MGIQGLLPLLKSIERPVHLKDYAGKTLAVDGYVWLHKGAFSCAQELCLGQPTQKYITYFMRKIEMFKFFGVKPYVVFDGGYLPSKASTEQERLSRREESKKQALDLHRAGKSKQAIDQFRKCVDVTPEMAFEVIEALRAAGVDFVVAPYEADAQLAYLEKHGIVDGIVTEDSDLLVFGCKKVIFKLDQFGAGTEILFEKFSRVQEVSFQDWTLTEIRHMCILAGCDYLPSIPGMGLKTAQRLLRRYKTYDKVLRHVRMENTSMKIPLGYEVEFRQADMTFLYARVFDPRSKSMVHLNPIPDDLQELMRTEEYHFLGPPLEPTVMLGIAEGRINPIDKSPLSGPVNQKPNRYVKHTHTYVGKENRHVTGLTTPAGRAINTYFQKNMAASTTSSSIHTGTQKRELPKNDSFAIMKRRVLEASPSPDSFANMSSIFPPTTPPYQHKSSSDPVSQSRNVIMESRSRFFGHFDTIDTSDDCETLKTSGPTAQDTRSSNWREDSGIGMDEAALLHSMGTPTLQAPSIHRESVTKSPKKSRPAAARETVTSPTKFSGLVESKAVEEEVIEYKRAEAKVIQGWREKFSNTAQPGRTPGLKRAFQNCGRIQLNTKAKPTIPATASSEAQPSTRTGTSAGVCTTSANTVESVVRTMDTQLKAAGPQPVGRRTPDLTPVHKVTTVNATMRSEDRTRRNSDSSSSSPSSVPSPTATNGLQSTVNNEEEEEEEKEEEDVLPKLCLDRFRFTASRSLSTPVSVQH</sequence>
<dbReference type="Pfam" id="PF00752">
    <property type="entry name" value="XPG_N"/>
    <property type="match status" value="1"/>
</dbReference>
<dbReference type="GO" id="GO:0005634">
    <property type="term" value="C:nucleus"/>
    <property type="evidence" value="ECO:0007669"/>
    <property type="project" value="UniProtKB-SubCell"/>
</dbReference>
<dbReference type="SMART" id="SM00279">
    <property type="entry name" value="HhH2"/>
    <property type="match status" value="1"/>
</dbReference>
<evidence type="ECO:0000313" key="18">
    <source>
        <dbReference type="Proteomes" id="UP000823405"/>
    </source>
</evidence>
<evidence type="ECO:0000256" key="6">
    <source>
        <dbReference type="ARBA" id="ARBA00022763"/>
    </source>
</evidence>
<feature type="compositionally biased region" description="Basic and acidic residues" evidence="14">
    <location>
        <begin position="679"/>
        <end position="688"/>
    </location>
</feature>
<dbReference type="InterPro" id="IPR006086">
    <property type="entry name" value="XPG-I_dom"/>
</dbReference>
<dbReference type="OrthoDB" id="26491at2759"/>
<dbReference type="SUPFAM" id="SSF88723">
    <property type="entry name" value="PIN domain-like"/>
    <property type="match status" value="1"/>
</dbReference>